<dbReference type="Proteomes" id="UP000092695">
    <property type="component" value="Chromosome"/>
</dbReference>
<protein>
    <recommendedName>
        <fullName evidence="2">Amidohydrolase 3 domain-containing protein</fullName>
    </recommendedName>
</protein>
<evidence type="ECO:0000259" key="2">
    <source>
        <dbReference type="Pfam" id="PF07969"/>
    </source>
</evidence>
<evidence type="ECO:0000313" key="4">
    <source>
        <dbReference type="Proteomes" id="UP000092695"/>
    </source>
</evidence>
<dbReference type="Gene3D" id="3.30.1490.130">
    <property type="entry name" value="D-aminoacylase. Domain 3"/>
    <property type="match status" value="1"/>
</dbReference>
<dbReference type="InterPro" id="IPR032466">
    <property type="entry name" value="Metal_Hydrolase"/>
</dbReference>
<dbReference type="GO" id="GO:0005829">
    <property type="term" value="C:cytosol"/>
    <property type="evidence" value="ECO:0007669"/>
    <property type="project" value="TreeGrafter"/>
</dbReference>
<sequence>MLDLRIDNARIFDGHDFNDYRHLGIKGASITYLGNEAVPAARIIDASDRLLTPAFVDTHSHADFMVTHDDNDGGSSVSQGVGTLVVGNCGMSSVPETAPFPLIAFRSSDTNHNCRDHLRAVERGLSLNIGELLGHGTLRLSVMESARTPSQAEIASMCSRLREYLEAGWAGMSVGLNYPEAAGYSAQELHALCTVLAKFGKPLTCHIRDQGAGILQAMDEVIDISRDAGCPVLVSHLRPLSDRLDHLVPEMERRFDNNDHAHFDMYPYVAGCTTLSLVFQNAFQSVPKASAMFAGADVDAAIRNVCINSYDDIHVIQHANHDYTKKTIGEIALSLGEDAASVIQQVYLADPNCVCIFDNTSTQESVGRLIQHDRCLLGSDAWLYATNFRGACHPRNFGAFTGFLTRFVRNGPIDLVAGLRRITSSAADYFGLDAGHLAVGRRADIALFAMENLRENATFSEPCQLSTGMDGVWIAGQRVFGDNADEPQRPGVRLPVHRHAGEH</sequence>
<feature type="region of interest" description="Disordered" evidence="1">
    <location>
        <begin position="481"/>
        <end position="503"/>
    </location>
</feature>
<dbReference type="GO" id="GO:0016812">
    <property type="term" value="F:hydrolase activity, acting on carbon-nitrogen (but not peptide) bonds, in cyclic amides"/>
    <property type="evidence" value="ECO:0007669"/>
    <property type="project" value="TreeGrafter"/>
</dbReference>
<dbReference type="EMBL" id="CP016268">
    <property type="protein sequence ID" value="ANO50475.1"/>
    <property type="molecule type" value="Genomic_DNA"/>
</dbReference>
<dbReference type="Gene3D" id="2.30.40.10">
    <property type="entry name" value="Urease, subunit C, domain 1"/>
    <property type="match status" value="1"/>
</dbReference>
<keyword evidence="4" id="KW-1185">Reference proteome</keyword>
<proteinExistence type="predicted"/>
<dbReference type="OrthoDB" id="5687299at2"/>
<dbReference type="PANTHER" id="PTHR11647:SF1">
    <property type="entry name" value="COLLAPSIN RESPONSE MEDIATOR PROTEIN"/>
    <property type="match status" value="1"/>
</dbReference>
<dbReference type="InterPro" id="IPR050378">
    <property type="entry name" value="Metallo-dep_Hydrolases_sf"/>
</dbReference>
<accession>A0A193LD70</accession>
<dbReference type="InterPro" id="IPR023100">
    <property type="entry name" value="D-aminoacylase_insert_dom_sf"/>
</dbReference>
<dbReference type="SUPFAM" id="SSF51338">
    <property type="entry name" value="Composite domain of metallo-dependent hydrolases"/>
    <property type="match status" value="1"/>
</dbReference>
<dbReference type="AlphaFoldDB" id="A0A193LD70"/>
<organism evidence="3 4">
    <name type="scientific">Woeseia oceani</name>
    <dbReference type="NCBI Taxonomy" id="1548547"/>
    <lineage>
        <taxon>Bacteria</taxon>
        <taxon>Pseudomonadati</taxon>
        <taxon>Pseudomonadota</taxon>
        <taxon>Gammaproteobacteria</taxon>
        <taxon>Woeseiales</taxon>
        <taxon>Woeseiaceae</taxon>
        <taxon>Woeseia</taxon>
    </lineage>
</organism>
<dbReference type="STRING" id="1548547.BA177_03950"/>
<reference evidence="3 4" key="1">
    <citation type="submission" date="2016-06" db="EMBL/GenBank/DDBJ databases">
        <title>Complete genome sequence of a deep-branching marine Gamma Proteobacterium Woeseia oceani type strain XK5.</title>
        <authorList>
            <person name="Mu D."/>
            <person name="Du Z."/>
        </authorList>
    </citation>
    <scope>NUCLEOTIDE SEQUENCE [LARGE SCALE GENOMIC DNA]</scope>
    <source>
        <strain evidence="3 4">XK5</strain>
    </source>
</reference>
<dbReference type="PANTHER" id="PTHR11647">
    <property type="entry name" value="HYDRANTOINASE/DIHYDROPYRIMIDINASE FAMILY MEMBER"/>
    <property type="match status" value="1"/>
</dbReference>
<dbReference type="RefSeq" id="WP_068613119.1">
    <property type="nucleotide sequence ID" value="NZ_CP016268.1"/>
</dbReference>
<dbReference type="Gene3D" id="3.20.20.140">
    <property type="entry name" value="Metal-dependent hydrolases"/>
    <property type="match status" value="1"/>
</dbReference>
<dbReference type="SUPFAM" id="SSF51556">
    <property type="entry name" value="Metallo-dependent hydrolases"/>
    <property type="match status" value="1"/>
</dbReference>
<dbReference type="Pfam" id="PF07969">
    <property type="entry name" value="Amidohydro_3"/>
    <property type="match status" value="1"/>
</dbReference>
<feature type="domain" description="Amidohydrolase 3" evidence="2">
    <location>
        <begin position="42"/>
        <end position="480"/>
    </location>
</feature>
<dbReference type="KEGG" id="woc:BA177_03950"/>
<dbReference type="GO" id="GO:0016811">
    <property type="term" value="F:hydrolase activity, acting on carbon-nitrogen (but not peptide) bonds, in linear amides"/>
    <property type="evidence" value="ECO:0007669"/>
    <property type="project" value="InterPro"/>
</dbReference>
<evidence type="ECO:0000313" key="3">
    <source>
        <dbReference type="EMBL" id="ANO50475.1"/>
    </source>
</evidence>
<evidence type="ECO:0000256" key="1">
    <source>
        <dbReference type="SAM" id="MobiDB-lite"/>
    </source>
</evidence>
<name>A0A193LD70_9GAMM</name>
<dbReference type="InterPro" id="IPR013108">
    <property type="entry name" value="Amidohydro_3"/>
</dbReference>
<gene>
    <name evidence="3" type="ORF">BA177_03950</name>
</gene>
<dbReference type="InterPro" id="IPR011059">
    <property type="entry name" value="Metal-dep_hydrolase_composite"/>
</dbReference>